<proteinExistence type="predicted"/>
<keyword evidence="3" id="KW-1185">Reference proteome</keyword>
<dbReference type="Proteomes" id="UP000022910">
    <property type="component" value="Unassembled WGS sequence"/>
</dbReference>
<dbReference type="AlphaFoldDB" id="A0A015JSV6"/>
<dbReference type="PROSITE" id="PS50011">
    <property type="entry name" value="PROTEIN_KINASE_DOM"/>
    <property type="match status" value="1"/>
</dbReference>
<dbReference type="HOGENOM" id="CLU_000288_7_34_1"/>
<dbReference type="GO" id="GO:0005524">
    <property type="term" value="F:ATP binding"/>
    <property type="evidence" value="ECO:0007669"/>
    <property type="project" value="InterPro"/>
</dbReference>
<dbReference type="Gene3D" id="1.10.510.10">
    <property type="entry name" value="Transferase(Phosphotransferase) domain 1"/>
    <property type="match status" value="1"/>
</dbReference>
<dbReference type="OrthoDB" id="2337402at2759"/>
<dbReference type="GO" id="GO:0004674">
    <property type="term" value="F:protein serine/threonine kinase activity"/>
    <property type="evidence" value="ECO:0007669"/>
    <property type="project" value="TreeGrafter"/>
</dbReference>
<dbReference type="SUPFAM" id="SSF56112">
    <property type="entry name" value="Protein kinase-like (PK-like)"/>
    <property type="match status" value="1"/>
</dbReference>
<gene>
    <name evidence="2" type="ORF">RirG_200790</name>
</gene>
<dbReference type="InterPro" id="IPR001245">
    <property type="entry name" value="Ser-Thr/Tyr_kinase_cat_dom"/>
</dbReference>
<dbReference type="InterPro" id="IPR000719">
    <property type="entry name" value="Prot_kinase_dom"/>
</dbReference>
<protein>
    <submittedName>
        <fullName evidence="2">Cdc15p</fullName>
    </submittedName>
</protein>
<organism evidence="2 3">
    <name type="scientific">Rhizophagus irregularis (strain DAOM 197198w)</name>
    <name type="common">Glomus intraradices</name>
    <dbReference type="NCBI Taxonomy" id="1432141"/>
    <lineage>
        <taxon>Eukaryota</taxon>
        <taxon>Fungi</taxon>
        <taxon>Fungi incertae sedis</taxon>
        <taxon>Mucoromycota</taxon>
        <taxon>Glomeromycotina</taxon>
        <taxon>Glomeromycetes</taxon>
        <taxon>Glomerales</taxon>
        <taxon>Glomeraceae</taxon>
        <taxon>Rhizophagus</taxon>
    </lineage>
</organism>
<comment type="caution">
    <text evidence="2">The sequence shown here is derived from an EMBL/GenBank/DDBJ whole genome shotgun (WGS) entry which is preliminary data.</text>
</comment>
<dbReference type="Pfam" id="PF07714">
    <property type="entry name" value="PK_Tyr_Ser-Thr"/>
    <property type="match status" value="1"/>
</dbReference>
<feature type="domain" description="Protein kinase" evidence="1">
    <location>
        <begin position="570"/>
        <end position="838"/>
    </location>
</feature>
<name>A0A015JSV6_RHIIW</name>
<evidence type="ECO:0000259" key="1">
    <source>
        <dbReference type="PROSITE" id="PS50011"/>
    </source>
</evidence>
<dbReference type="PANTHER" id="PTHR44329:SF289">
    <property type="entry name" value="SERINE_THREONINE-PROTEIN KINASE VIK"/>
    <property type="match status" value="1"/>
</dbReference>
<dbReference type="PANTHER" id="PTHR44329">
    <property type="entry name" value="SERINE/THREONINE-PROTEIN KINASE TNNI3K-RELATED"/>
    <property type="match status" value="1"/>
</dbReference>
<dbReference type="InterPro" id="IPR051681">
    <property type="entry name" value="Ser/Thr_Kinases-Pseudokinases"/>
</dbReference>
<reference evidence="2 3" key="1">
    <citation type="submission" date="2014-02" db="EMBL/GenBank/DDBJ databases">
        <title>Single nucleus genome sequencing reveals high similarity among nuclei of an endomycorrhizal fungus.</title>
        <authorList>
            <person name="Lin K."/>
            <person name="Geurts R."/>
            <person name="Zhang Z."/>
            <person name="Limpens E."/>
            <person name="Saunders D.G."/>
            <person name="Mu D."/>
            <person name="Pang E."/>
            <person name="Cao H."/>
            <person name="Cha H."/>
            <person name="Lin T."/>
            <person name="Zhou Q."/>
            <person name="Shang Y."/>
            <person name="Li Y."/>
            <person name="Ivanov S."/>
            <person name="Sharma T."/>
            <person name="Velzen R.V."/>
            <person name="Ruijter N.D."/>
            <person name="Aanen D.K."/>
            <person name="Win J."/>
            <person name="Kamoun S."/>
            <person name="Bisseling T."/>
            <person name="Huang S."/>
        </authorList>
    </citation>
    <scope>NUCLEOTIDE SEQUENCE [LARGE SCALE GENOMIC DNA]</scope>
    <source>
        <strain evidence="3">DAOM197198w</strain>
    </source>
</reference>
<dbReference type="EMBL" id="JEMT01027018">
    <property type="protein sequence ID" value="EXX58114.1"/>
    <property type="molecule type" value="Genomic_DNA"/>
</dbReference>
<evidence type="ECO:0000313" key="3">
    <source>
        <dbReference type="Proteomes" id="UP000022910"/>
    </source>
</evidence>
<evidence type="ECO:0000313" key="2">
    <source>
        <dbReference type="EMBL" id="EXX58114.1"/>
    </source>
</evidence>
<dbReference type="PRINTS" id="PR00109">
    <property type="entry name" value="TYRKINASE"/>
</dbReference>
<dbReference type="InterPro" id="IPR011009">
    <property type="entry name" value="Kinase-like_dom_sf"/>
</dbReference>
<accession>A0A015JSV6</accession>
<sequence length="970" mass="114385">MTSNKNSFDPTPKLKSSPTEILFIPFNINKSYCYCGNEYLRSKNQKYCIFCLFVYTKFLTDNDTSINTYLDVYVDEHFIISYFKQIVSNQLLHNRNRNLYETCKLCGHKRKSIICPGCYIISFEFSESTYNNQHIPILYLPWWDAYDQCIVCGLKLNFSSDCQKWCKYCIIIYIGCRYCLTTNIIFGIAEKSQCKKCKRISTIIVHLNDMTNIIKYFLEINAHNYDQIYNYVNNIDENSNLLEIYHFIKKLNYFPLRILYSQIANLENPFDLAIPIMFIPFHNNMYSCYYCKKIYSETSLFNQRYCKDCFYWCIKCSTSNKDIKCAINNLDICISTTNINCDKHEPRKLDFCVQEWCENCSEITYFKQIVTDQQFDSGDYYEENCRLCEKLIYIRNDNYVSFNLCSNCYLISFELIQSNLINKRIPILYLPWWDTYDKCIICYQPLEPKTDCQKWCSNCFIIYIGCRYCLTTNIIFGFIHQSQCKKCKRNISVNITGNYNIDEFIYFKKINIDNYHQINCYINNIKENSNPLNPLNIYRYIKENVHYNNPNNDSSSLIKLRPEWIPFSKLTNLEQIARGGHGIIHKASYDGNIVAVKEVLNSQNTSRDFLNELKLLYKCYDRKFEYIIKCHGVTRNLMTKEFMFIMKYANGGDLHNYLQKHFTKITWKDKLHILWRISDGLQAIHKHDLVHRDFHSGNILVEIIEHVNQYLIGDLGLSQPANNTLSSNEIYGVIPYIAPEIFKGKTFSKESDVYSMGMIMWELTTGCKPFANVEHDVDLVCEIIDGTRPEITEDTPEDFANLMKKCWNSDPKKRPFAEKICKSLELWSEKEEDANQFIQAEKIRKDLIKYNSLGPKMPHSKATFTSISLSPFISKSSSKTIIKELNNDNEYVTRELDFDIDGIQRYDQNITIFRQRFYYSKFEYSAHCIFYTSQSLSKTSSEINPSGKRGIENEIYVNKKHVKISNETEE</sequence>